<dbReference type="GeneID" id="108051913"/>
<dbReference type="RefSeq" id="XP_016989688.1">
    <property type="nucleotide sequence ID" value="XM_017134199.1"/>
</dbReference>
<dbReference type="SUPFAM" id="SSF51735">
    <property type="entry name" value="NAD(P)-binding Rossmann-fold domains"/>
    <property type="match status" value="1"/>
</dbReference>
<keyword evidence="2" id="KW-0812">Transmembrane</keyword>
<accession>A0A6P4FQB5</accession>
<dbReference type="Gene3D" id="3.40.50.720">
    <property type="entry name" value="NAD(P)-binding Rossmann-like Domain"/>
    <property type="match status" value="1"/>
</dbReference>
<reference evidence="3" key="1">
    <citation type="submission" date="2025-08" db="UniProtKB">
        <authorList>
            <consortium name="RefSeq"/>
        </authorList>
    </citation>
    <scope>IDENTIFICATION</scope>
</reference>
<dbReference type="GO" id="GO:0016491">
    <property type="term" value="F:oxidoreductase activity"/>
    <property type="evidence" value="ECO:0007669"/>
    <property type="project" value="UniProtKB-KW"/>
</dbReference>
<dbReference type="InterPro" id="IPR002347">
    <property type="entry name" value="SDR_fam"/>
</dbReference>
<dbReference type="PANTHER" id="PTHR43157:SF31">
    <property type="entry name" value="PHOSPHATIDYLINOSITOL-GLYCAN BIOSYNTHESIS CLASS F PROTEIN"/>
    <property type="match status" value="1"/>
</dbReference>
<dbReference type="InterPro" id="IPR036291">
    <property type="entry name" value="NAD(P)-bd_dom_sf"/>
</dbReference>
<evidence type="ECO:0000313" key="3">
    <source>
        <dbReference type="RefSeq" id="XP_016989688.1"/>
    </source>
</evidence>
<keyword evidence="2" id="KW-0472">Membrane</keyword>
<dbReference type="PANTHER" id="PTHR43157">
    <property type="entry name" value="PHOSPHATIDYLINOSITOL-GLYCAN BIOSYNTHESIS CLASS F PROTEIN-RELATED"/>
    <property type="match status" value="1"/>
</dbReference>
<dbReference type="AlphaFoldDB" id="A0A6P4FQB5"/>
<keyword evidence="1" id="KW-0560">Oxidoreductase</keyword>
<dbReference type="Pfam" id="PF00106">
    <property type="entry name" value="adh_short"/>
    <property type="match status" value="1"/>
</dbReference>
<dbReference type="PRINTS" id="PR00081">
    <property type="entry name" value="GDHRDH"/>
</dbReference>
<name>A0A6P4FQB5_DRORH</name>
<keyword evidence="2" id="KW-1133">Transmembrane helix</keyword>
<dbReference type="OrthoDB" id="191139at2759"/>
<evidence type="ECO:0000256" key="2">
    <source>
        <dbReference type="SAM" id="Phobius"/>
    </source>
</evidence>
<protein>
    <submittedName>
        <fullName evidence="3">Retinol dehydrogenase 11 isoform X1</fullName>
    </submittedName>
</protein>
<evidence type="ECO:0000256" key="1">
    <source>
        <dbReference type="ARBA" id="ARBA00023002"/>
    </source>
</evidence>
<feature type="transmembrane region" description="Helical" evidence="2">
    <location>
        <begin position="12"/>
        <end position="32"/>
    </location>
</feature>
<organism evidence="3">
    <name type="scientific">Drosophila rhopaloa</name>
    <name type="common">Fruit fly</name>
    <dbReference type="NCBI Taxonomy" id="1041015"/>
    <lineage>
        <taxon>Eukaryota</taxon>
        <taxon>Metazoa</taxon>
        <taxon>Ecdysozoa</taxon>
        <taxon>Arthropoda</taxon>
        <taxon>Hexapoda</taxon>
        <taxon>Insecta</taxon>
        <taxon>Pterygota</taxon>
        <taxon>Neoptera</taxon>
        <taxon>Endopterygota</taxon>
        <taxon>Diptera</taxon>
        <taxon>Brachycera</taxon>
        <taxon>Muscomorpha</taxon>
        <taxon>Ephydroidea</taxon>
        <taxon>Drosophilidae</taxon>
        <taxon>Drosophila</taxon>
        <taxon>Sophophora</taxon>
    </lineage>
</organism>
<gene>
    <name evidence="3" type="primary">LOC108051913</name>
</gene>
<proteinExistence type="predicted"/>
<sequence length="340" mass="38016">MDIIINFLQKIAPILLAHGIVGIIAFCVRLYMQGEKFRKQTDETGKVVIVTGGNTGLGKETVIELARRGATVYMACRNIEKGDRARKEIVKETGNPNVFSRECDLSSLDSIRKFVEDFKKEQRELHVLINNAGVFWEPRRLTKEGFEMHLGVNHMGHFLLTNLLLDVLERSAPSRVVVVASKAHERGQIQKEDINSKVFYDEGVAYCQSKLANILFTRELAKRLKGTGVTVNALNPGIADTEIARNMIFFQTKFAQYVNNSEAASLVRNENPKERGSNNVICRLGSRSRKSIGTILQRLQTGICSPSRSRRSDGQLVVGQVREVGGNYYLNGAIRVFLSS</sequence>